<reference evidence="7" key="1">
    <citation type="submission" date="2021-12" db="EMBL/GenBank/DDBJ databases">
        <authorList>
            <person name="Martin H S."/>
        </authorList>
    </citation>
    <scope>NUCLEOTIDE SEQUENCE</scope>
</reference>
<dbReference type="InterPro" id="IPR032189">
    <property type="entry name" value="Mlh1_C"/>
</dbReference>
<evidence type="ECO:0000256" key="1">
    <source>
        <dbReference type="ARBA" id="ARBA00004123"/>
    </source>
</evidence>
<dbReference type="SUPFAM" id="SSF54211">
    <property type="entry name" value="Ribosomal protein S5 domain 2-like"/>
    <property type="match status" value="1"/>
</dbReference>
<proteinExistence type="inferred from homology"/>
<dbReference type="GO" id="GO:0016887">
    <property type="term" value="F:ATP hydrolysis activity"/>
    <property type="evidence" value="ECO:0007669"/>
    <property type="project" value="InterPro"/>
</dbReference>
<dbReference type="NCBIfam" id="TIGR00585">
    <property type="entry name" value="mutl"/>
    <property type="match status" value="1"/>
</dbReference>
<dbReference type="Proteomes" id="UP000838878">
    <property type="component" value="Chromosome 2"/>
</dbReference>
<dbReference type="Gene3D" id="3.30.565.10">
    <property type="entry name" value="Histidine kinase-like ATPase, C-terminal domain"/>
    <property type="match status" value="1"/>
</dbReference>
<dbReference type="InterPro" id="IPR020568">
    <property type="entry name" value="Ribosomal_Su5_D2-typ_SF"/>
</dbReference>
<dbReference type="InterPro" id="IPR013507">
    <property type="entry name" value="DNA_mismatch_S5_2-like"/>
</dbReference>
<gene>
    <name evidence="7" type="ORF">BINO364_LOCUS7253</name>
</gene>
<comment type="similarity">
    <text evidence="2">Belongs to the DNA mismatch repair MutL/HexB family.</text>
</comment>
<accession>A0A8J9UWS8</accession>
<keyword evidence="8" id="KW-1185">Reference proteome</keyword>
<keyword evidence="5" id="KW-0539">Nucleus</keyword>
<dbReference type="GO" id="GO:0006298">
    <property type="term" value="P:mismatch repair"/>
    <property type="evidence" value="ECO:0007669"/>
    <property type="project" value="InterPro"/>
</dbReference>
<dbReference type="Gene3D" id="3.30.230.10">
    <property type="match status" value="1"/>
</dbReference>
<dbReference type="PROSITE" id="PS00058">
    <property type="entry name" value="DNA_MISMATCH_REPAIR_1"/>
    <property type="match status" value="1"/>
</dbReference>
<dbReference type="GO" id="GO:0005524">
    <property type="term" value="F:ATP binding"/>
    <property type="evidence" value="ECO:0007669"/>
    <property type="project" value="InterPro"/>
</dbReference>
<feature type="non-terminal residue" evidence="7">
    <location>
        <position position="751"/>
    </location>
</feature>
<evidence type="ECO:0000313" key="8">
    <source>
        <dbReference type="Proteomes" id="UP000838878"/>
    </source>
</evidence>
<dbReference type="Pfam" id="PF01119">
    <property type="entry name" value="DNA_mis_repair"/>
    <property type="match status" value="1"/>
</dbReference>
<keyword evidence="4" id="KW-0234">DNA repair</keyword>
<evidence type="ECO:0000256" key="5">
    <source>
        <dbReference type="ARBA" id="ARBA00023242"/>
    </source>
</evidence>
<dbReference type="InterPro" id="IPR002099">
    <property type="entry name" value="MutL/Mlh/PMS"/>
</dbReference>
<dbReference type="PANTHER" id="PTHR10073:SF12">
    <property type="entry name" value="DNA MISMATCH REPAIR PROTEIN MLH1"/>
    <property type="match status" value="1"/>
</dbReference>
<comment type="subcellular location">
    <subcellularLocation>
        <location evidence="1">Nucleus</location>
    </subcellularLocation>
</comment>
<dbReference type="InterPro" id="IPR038973">
    <property type="entry name" value="MutL/Mlh/Pms-like"/>
</dbReference>
<dbReference type="InterPro" id="IPR014762">
    <property type="entry name" value="DNA_mismatch_repair_CS"/>
</dbReference>
<dbReference type="FunFam" id="3.30.230.10:FF:000014">
    <property type="entry name" value="DNA mismatch repair protein Mlh1"/>
    <property type="match status" value="1"/>
</dbReference>
<evidence type="ECO:0000256" key="3">
    <source>
        <dbReference type="ARBA" id="ARBA00022763"/>
    </source>
</evidence>
<keyword evidence="3" id="KW-0227">DNA damage</keyword>
<dbReference type="SUPFAM" id="SSF55874">
    <property type="entry name" value="ATPase domain of HSP90 chaperone/DNA topoisomerase II/histidine kinase"/>
    <property type="match status" value="1"/>
</dbReference>
<dbReference type="InterPro" id="IPR014721">
    <property type="entry name" value="Ribsml_uS5_D2-typ_fold_subgr"/>
</dbReference>
<feature type="domain" description="DNA mismatch repair protein S5" evidence="6">
    <location>
        <begin position="214"/>
        <end position="333"/>
    </location>
</feature>
<dbReference type="InterPro" id="IPR036890">
    <property type="entry name" value="HATPase_C_sf"/>
</dbReference>
<dbReference type="Pfam" id="PF16413">
    <property type="entry name" value="Mlh1_C"/>
    <property type="match status" value="1"/>
</dbReference>
<dbReference type="PANTHER" id="PTHR10073">
    <property type="entry name" value="DNA MISMATCH REPAIR PROTEIN MLH, PMS, MUTL"/>
    <property type="match status" value="1"/>
</dbReference>
<dbReference type="GO" id="GO:0030983">
    <property type="term" value="F:mismatched DNA binding"/>
    <property type="evidence" value="ECO:0007669"/>
    <property type="project" value="InterPro"/>
</dbReference>
<evidence type="ECO:0000313" key="7">
    <source>
        <dbReference type="EMBL" id="CAH0721112.1"/>
    </source>
</evidence>
<evidence type="ECO:0000259" key="6">
    <source>
        <dbReference type="SMART" id="SM01340"/>
    </source>
</evidence>
<dbReference type="GO" id="GO:0032389">
    <property type="term" value="C:MutLalpha complex"/>
    <property type="evidence" value="ECO:0007669"/>
    <property type="project" value="TreeGrafter"/>
</dbReference>
<evidence type="ECO:0000256" key="4">
    <source>
        <dbReference type="ARBA" id="ARBA00023204"/>
    </source>
</evidence>
<dbReference type="SMART" id="SM01340">
    <property type="entry name" value="DNA_mis_repair"/>
    <property type="match status" value="1"/>
</dbReference>
<dbReference type="FunFam" id="3.30.565.10:FF:000109">
    <property type="entry name" value="Related to MLH1-DNA mismatch repair protein"/>
    <property type="match status" value="1"/>
</dbReference>
<dbReference type="CDD" id="cd03483">
    <property type="entry name" value="MutL_Trans_MLH1"/>
    <property type="match status" value="1"/>
</dbReference>
<protein>
    <recommendedName>
        <fullName evidence="6">DNA mismatch repair protein S5 domain-containing protein</fullName>
    </recommendedName>
</protein>
<dbReference type="AlphaFoldDB" id="A0A8J9UWS8"/>
<dbReference type="OrthoDB" id="10263226at2759"/>
<dbReference type="GO" id="GO:0140664">
    <property type="term" value="F:ATP-dependent DNA damage sensor activity"/>
    <property type="evidence" value="ECO:0007669"/>
    <property type="project" value="InterPro"/>
</dbReference>
<name>A0A8J9UWS8_9NEOP</name>
<evidence type="ECO:0000256" key="2">
    <source>
        <dbReference type="ARBA" id="ARBA00006082"/>
    </source>
</evidence>
<dbReference type="Pfam" id="PF13589">
    <property type="entry name" value="HATPase_c_3"/>
    <property type="match status" value="1"/>
</dbReference>
<sequence length="751" mass="85319">MGEPGIIRKLDENVVNRIAAGEIVQRPANALKELIENSLDARATNIIITVKAGGLKYLQIQDNGTGIRNDNLDIVCERFTTSKLREYEDLQAISTYGFRGEALASISHIAHLTILTKTADDKCAYKASYENGKLKGPIKACAGNNGTQITVEDLFYNVIARKRALKSPNEEYTHIMEVVGGYAIHNNNVGFTLKKFGENTDISTPIKSSVVENVRIIHGNSIARELLEIELKDATLKLSVHGFITNVNYSHKKGTMLLFINHRLVDSQSIRKAVDSVYATYLPKNAHSFVYLSIELDPRNVDVNVHPTKHEVQFLYEEQIIDKIKTTIESKLLSCNSSRVMYTQARLPGATMVEEIVKKTTDGAKIYAKDLVRVDSDMQKIDRFFQAVNKSANTYKIAANQDDKVNENDSINRNNEINECNETDIIKENNEKHSSNKEDKFKNVSFEKLPDIVTDELNDLESSLIYEPNERKLRDEKHNSVVIDNANISYVDPKESFKTRTFQYERVETKLTSVKQLRLDVENKCNTNLREILANLIFIACIDSDRALIQHSTKLYLCDTKKLMEELFYETILYDFQNLGLIKLSNLLPLEELFVLGLSSQEDEWNPELGDMHEMAKQMTKLLVSKSAMLLEYFSLHMSVAGELLALPLLLDGHTPFMGALPTYLVRLVTEVNWESEKECFDTFSRQTAIFYSQTNPDTSNEVLKGEIWKQEHIIFPAIRRYFLPPTSFVSNGAILQIASLGDLYKVFERC</sequence>
<organism evidence="7 8">
    <name type="scientific">Brenthis ino</name>
    <name type="common">lesser marbled fritillary</name>
    <dbReference type="NCBI Taxonomy" id="405034"/>
    <lineage>
        <taxon>Eukaryota</taxon>
        <taxon>Metazoa</taxon>
        <taxon>Ecdysozoa</taxon>
        <taxon>Arthropoda</taxon>
        <taxon>Hexapoda</taxon>
        <taxon>Insecta</taxon>
        <taxon>Pterygota</taxon>
        <taxon>Neoptera</taxon>
        <taxon>Endopterygota</taxon>
        <taxon>Lepidoptera</taxon>
        <taxon>Glossata</taxon>
        <taxon>Ditrysia</taxon>
        <taxon>Papilionoidea</taxon>
        <taxon>Nymphalidae</taxon>
        <taxon>Heliconiinae</taxon>
        <taxon>Argynnini</taxon>
        <taxon>Brenthis</taxon>
    </lineage>
</organism>
<dbReference type="CDD" id="cd16926">
    <property type="entry name" value="HATPase_MutL-MLH-PMS-like"/>
    <property type="match status" value="1"/>
</dbReference>
<dbReference type="EMBL" id="OV170222">
    <property type="protein sequence ID" value="CAH0721112.1"/>
    <property type="molecule type" value="Genomic_DNA"/>
</dbReference>